<evidence type="ECO:0000256" key="6">
    <source>
        <dbReference type="ARBA" id="ARBA00023136"/>
    </source>
</evidence>
<evidence type="ECO:0000256" key="4">
    <source>
        <dbReference type="ARBA" id="ARBA00022692"/>
    </source>
</evidence>
<reference evidence="8 9" key="1">
    <citation type="submission" date="2016-07" db="EMBL/GenBank/DDBJ databases">
        <title>Genome and transcriptome analysis of iron-reducing fermentative bacteria Anoxybacter fermentans.</title>
        <authorList>
            <person name="Zeng X."/>
            <person name="Shao Z."/>
        </authorList>
    </citation>
    <scope>NUCLEOTIDE SEQUENCE [LARGE SCALE GENOMIC DNA]</scope>
    <source>
        <strain evidence="8 9">DY22613</strain>
    </source>
</reference>
<dbReference type="InterPro" id="IPR007140">
    <property type="entry name" value="DUF350"/>
</dbReference>
<evidence type="ECO:0000256" key="2">
    <source>
        <dbReference type="ARBA" id="ARBA00005779"/>
    </source>
</evidence>
<feature type="transmembrane region" description="Helical" evidence="7">
    <location>
        <begin position="43"/>
        <end position="64"/>
    </location>
</feature>
<feature type="transmembrane region" description="Helical" evidence="7">
    <location>
        <begin position="5"/>
        <end position="23"/>
    </location>
</feature>
<evidence type="ECO:0000256" key="7">
    <source>
        <dbReference type="SAM" id="Phobius"/>
    </source>
</evidence>
<dbReference type="EMBL" id="CP016379">
    <property type="protein sequence ID" value="AZR74565.1"/>
    <property type="molecule type" value="Genomic_DNA"/>
</dbReference>
<organism evidence="8 9">
    <name type="scientific">Anoxybacter fermentans</name>
    <dbReference type="NCBI Taxonomy" id="1323375"/>
    <lineage>
        <taxon>Bacteria</taxon>
        <taxon>Bacillati</taxon>
        <taxon>Bacillota</taxon>
        <taxon>Clostridia</taxon>
        <taxon>Halanaerobiales</taxon>
        <taxon>Anoxybacter</taxon>
    </lineage>
</organism>
<dbReference type="Proteomes" id="UP000267250">
    <property type="component" value="Chromosome"/>
</dbReference>
<protein>
    <recommendedName>
        <fullName evidence="10">DUF350 domain-containing protein</fullName>
    </recommendedName>
</protein>
<name>A0A3Q9HSY5_9FIRM</name>
<comment type="subcellular location">
    <subcellularLocation>
        <location evidence="1">Cell membrane</location>
        <topology evidence="1">Multi-pass membrane protein</topology>
    </subcellularLocation>
</comment>
<evidence type="ECO:0000256" key="1">
    <source>
        <dbReference type="ARBA" id="ARBA00004651"/>
    </source>
</evidence>
<gene>
    <name evidence="8" type="ORF">BBF96_14915</name>
</gene>
<dbReference type="AlphaFoldDB" id="A0A3Q9HSY5"/>
<dbReference type="KEGG" id="aft:BBF96_14915"/>
<evidence type="ECO:0000313" key="9">
    <source>
        <dbReference type="Proteomes" id="UP000267250"/>
    </source>
</evidence>
<evidence type="ECO:0000313" key="8">
    <source>
        <dbReference type="EMBL" id="AZR74565.1"/>
    </source>
</evidence>
<keyword evidence="5 7" id="KW-1133">Transmembrane helix</keyword>
<comment type="similarity">
    <text evidence="2">Belongs to the UPF0719 family.</text>
</comment>
<evidence type="ECO:0000256" key="3">
    <source>
        <dbReference type="ARBA" id="ARBA00022475"/>
    </source>
</evidence>
<sequence length="65" mass="7094">MLEQIWSTLIWALVGLVLMFIGYKIFDWVTPFNLNEEIDEGNVAAGIVAAGIFLAVAWIVGAVIA</sequence>
<keyword evidence="4 7" id="KW-0812">Transmembrane</keyword>
<evidence type="ECO:0008006" key="10">
    <source>
        <dbReference type="Google" id="ProtNLM"/>
    </source>
</evidence>
<dbReference type="RefSeq" id="WP_127017927.1">
    <property type="nucleotide sequence ID" value="NZ_CP016379.1"/>
</dbReference>
<dbReference type="GO" id="GO:0005886">
    <property type="term" value="C:plasma membrane"/>
    <property type="evidence" value="ECO:0007669"/>
    <property type="project" value="UniProtKB-SubCell"/>
</dbReference>
<accession>A0A3Q9HSY5</accession>
<keyword evidence="9" id="KW-1185">Reference proteome</keyword>
<evidence type="ECO:0000256" key="5">
    <source>
        <dbReference type="ARBA" id="ARBA00022989"/>
    </source>
</evidence>
<keyword evidence="3" id="KW-1003">Cell membrane</keyword>
<dbReference type="Pfam" id="PF03994">
    <property type="entry name" value="DUF350"/>
    <property type="match status" value="1"/>
</dbReference>
<proteinExistence type="inferred from homology"/>
<keyword evidence="6 7" id="KW-0472">Membrane</keyword>
<dbReference type="OrthoDB" id="1525346at2"/>